<evidence type="ECO:0000256" key="4">
    <source>
        <dbReference type="ARBA" id="ARBA00044183"/>
    </source>
</evidence>
<dbReference type="Gene3D" id="3.30.860.10">
    <property type="entry name" value="30s Ribosomal Protein S19, Chain A"/>
    <property type="match status" value="1"/>
</dbReference>
<dbReference type="GO" id="GO:0003735">
    <property type="term" value="F:structural constituent of ribosome"/>
    <property type="evidence" value="ECO:0007669"/>
    <property type="project" value="InterPro"/>
</dbReference>
<dbReference type="PRINTS" id="PR00975">
    <property type="entry name" value="RIBOSOMALS19"/>
</dbReference>
<dbReference type="EMBL" id="LT671828">
    <property type="protein sequence ID" value="SHO79918.1"/>
    <property type="molecule type" value="Genomic_DNA"/>
</dbReference>
<dbReference type="InterPro" id="IPR002222">
    <property type="entry name" value="Ribosomal_uS19"/>
</dbReference>
<name>A0A1M8ABV3_MALS4</name>
<evidence type="ECO:0000256" key="3">
    <source>
        <dbReference type="ARBA" id="ARBA00023274"/>
    </source>
</evidence>
<dbReference type="GO" id="GO:0003723">
    <property type="term" value="F:RNA binding"/>
    <property type="evidence" value="ECO:0007669"/>
    <property type="project" value="InterPro"/>
</dbReference>
<keyword evidence="2 5" id="KW-0689">Ribosomal protein</keyword>
<evidence type="ECO:0000256" key="2">
    <source>
        <dbReference type="ARBA" id="ARBA00022980"/>
    </source>
</evidence>
<dbReference type="OrthoDB" id="2043at2759"/>
<dbReference type="PROSITE" id="PS00323">
    <property type="entry name" value="RIBOSOMAL_S19"/>
    <property type="match status" value="1"/>
</dbReference>
<comment type="similarity">
    <text evidence="1 5">Belongs to the universal ribosomal protein uS19 family.</text>
</comment>
<dbReference type="HAMAP" id="MF_00531">
    <property type="entry name" value="Ribosomal_uS19"/>
    <property type="match status" value="1"/>
</dbReference>
<dbReference type="AlphaFoldDB" id="A0A1M8ABV3"/>
<dbReference type="FunFam" id="3.30.860.10:FF:000001">
    <property type="entry name" value="30S ribosomal protein S19"/>
    <property type="match status" value="1"/>
</dbReference>
<protein>
    <recommendedName>
        <fullName evidence="4">Small ribosomal subunit protein uS19m</fullName>
    </recommendedName>
</protein>
<keyword evidence="7" id="KW-1185">Reference proteome</keyword>
<dbReference type="VEuPathDB" id="FungiDB:MSYG_4273"/>
<dbReference type="InterPro" id="IPR020934">
    <property type="entry name" value="Ribosomal_uS19_CS"/>
</dbReference>
<dbReference type="Pfam" id="PF00203">
    <property type="entry name" value="Ribosomal_S19"/>
    <property type="match status" value="1"/>
</dbReference>
<dbReference type="OMA" id="YVAFEIT"/>
<evidence type="ECO:0000256" key="5">
    <source>
        <dbReference type="RuleBase" id="RU003485"/>
    </source>
</evidence>
<organism evidence="6 7">
    <name type="scientific">Malassezia sympodialis (strain ATCC 42132)</name>
    <name type="common">Atopic eczema-associated yeast</name>
    <dbReference type="NCBI Taxonomy" id="1230383"/>
    <lineage>
        <taxon>Eukaryota</taxon>
        <taxon>Fungi</taxon>
        <taxon>Dikarya</taxon>
        <taxon>Basidiomycota</taxon>
        <taxon>Ustilaginomycotina</taxon>
        <taxon>Malasseziomycetes</taxon>
        <taxon>Malasseziales</taxon>
        <taxon>Malasseziaceae</taxon>
        <taxon>Malassezia</taxon>
    </lineage>
</organism>
<proteinExistence type="inferred from homology"/>
<dbReference type="GO" id="GO:0006412">
    <property type="term" value="P:translation"/>
    <property type="evidence" value="ECO:0007669"/>
    <property type="project" value="InterPro"/>
</dbReference>
<evidence type="ECO:0000313" key="7">
    <source>
        <dbReference type="Proteomes" id="UP000186303"/>
    </source>
</evidence>
<gene>
    <name evidence="6" type="primary">RSM19</name>
    <name evidence="6" type="ORF">MSYG_4273</name>
</gene>
<dbReference type="Proteomes" id="UP000186303">
    <property type="component" value="Chromosome 8"/>
</dbReference>
<dbReference type="SUPFAM" id="SSF54570">
    <property type="entry name" value="Ribosomal protein S19"/>
    <property type="match status" value="1"/>
</dbReference>
<accession>A0A1M8ABV3</accession>
<dbReference type="InterPro" id="IPR023575">
    <property type="entry name" value="Ribosomal_uS19_SF"/>
</dbReference>
<reference evidence="7" key="1">
    <citation type="journal article" date="2017" name="Nucleic Acids Res.">
        <title>Proteogenomics produces comprehensive and highly accurate protein-coding gene annotation in a complete genome assembly of Malassezia sympodialis.</title>
        <authorList>
            <person name="Zhu Y."/>
            <person name="Engstroem P.G."/>
            <person name="Tellgren-Roth C."/>
            <person name="Baudo C.D."/>
            <person name="Kennell J.C."/>
            <person name="Sun S."/>
            <person name="Billmyre R.B."/>
            <person name="Schroeder M.S."/>
            <person name="Andersson A."/>
            <person name="Holm T."/>
            <person name="Sigurgeirsson B."/>
            <person name="Wu G."/>
            <person name="Sankaranarayanan S.R."/>
            <person name="Siddharthan R."/>
            <person name="Sanyal K."/>
            <person name="Lundeberg J."/>
            <person name="Nystedt B."/>
            <person name="Boekhout T."/>
            <person name="Dawson T.L. Jr."/>
            <person name="Heitman J."/>
            <person name="Scheynius A."/>
            <person name="Lehtioe J."/>
        </authorList>
    </citation>
    <scope>NUCLEOTIDE SEQUENCE [LARGE SCALE GENOMIC DNA]</scope>
    <source>
        <strain evidence="7">ATCC 42132</strain>
    </source>
</reference>
<dbReference type="GO" id="GO:0005763">
    <property type="term" value="C:mitochondrial small ribosomal subunit"/>
    <property type="evidence" value="ECO:0007669"/>
    <property type="project" value="TreeGrafter"/>
</dbReference>
<evidence type="ECO:0000313" key="6">
    <source>
        <dbReference type="EMBL" id="SHO79918.1"/>
    </source>
</evidence>
<evidence type="ECO:0000256" key="1">
    <source>
        <dbReference type="ARBA" id="ARBA00007345"/>
    </source>
</evidence>
<dbReference type="PANTHER" id="PTHR11880:SF8">
    <property type="entry name" value="SMALL RIBOSOMAL SUBUNIT PROTEIN US19M"/>
    <property type="match status" value="1"/>
</dbReference>
<dbReference type="PANTHER" id="PTHR11880">
    <property type="entry name" value="RIBOSOMAL PROTEIN S19P FAMILY MEMBER"/>
    <property type="match status" value="1"/>
</dbReference>
<dbReference type="GO" id="GO:0000028">
    <property type="term" value="P:ribosomal small subunit assembly"/>
    <property type="evidence" value="ECO:0007669"/>
    <property type="project" value="TreeGrafter"/>
</dbReference>
<keyword evidence="3 5" id="KW-0687">Ribonucleoprotein</keyword>
<sequence>MFSSAVRASRSAWKGPFFVPFPNLQQALKNNTPIRTNARSCTILPNFVGLKFLVHNGKHHLPVTITEEMVGHKLGEFAVTRKKFSYRLTKNK</sequence>
<dbReference type="PIRSF" id="PIRSF002144">
    <property type="entry name" value="Ribosomal_S19"/>
    <property type="match status" value="1"/>
</dbReference>
<dbReference type="STRING" id="1230383.A0A1M8ABV3"/>